<dbReference type="PANTHER" id="PTHR43539:SF78">
    <property type="entry name" value="FLAVIN-CONTAINING MONOOXYGENASE"/>
    <property type="match status" value="1"/>
</dbReference>
<dbReference type="Gene3D" id="3.50.50.60">
    <property type="entry name" value="FAD/NAD(P)-binding domain"/>
    <property type="match status" value="1"/>
</dbReference>
<dbReference type="PRINTS" id="PR00368">
    <property type="entry name" value="FADPNR"/>
</dbReference>
<proteinExistence type="predicted"/>
<keyword evidence="3" id="KW-1185">Reference proteome</keyword>
<dbReference type="SUPFAM" id="SSF51905">
    <property type="entry name" value="FAD/NAD(P)-binding domain"/>
    <property type="match status" value="2"/>
</dbReference>
<dbReference type="NCBIfam" id="NF040505">
    <property type="entry name" value="ArsO_flavin_mono"/>
    <property type="match status" value="1"/>
</dbReference>
<dbReference type="PANTHER" id="PTHR43539">
    <property type="entry name" value="FLAVIN-BINDING MONOOXYGENASE-LIKE PROTEIN (AFU_ORTHOLOGUE AFUA_4G09220)"/>
    <property type="match status" value="1"/>
</dbReference>
<dbReference type="InterPro" id="IPR050982">
    <property type="entry name" value="Auxin_biosynth/cation_transpt"/>
</dbReference>
<organism evidence="2 3">
    <name type="scientific">Kitasatospora paracochleata</name>
    <dbReference type="NCBI Taxonomy" id="58354"/>
    <lineage>
        <taxon>Bacteria</taxon>
        <taxon>Bacillati</taxon>
        <taxon>Actinomycetota</taxon>
        <taxon>Actinomycetes</taxon>
        <taxon>Kitasatosporales</taxon>
        <taxon>Streptomycetaceae</taxon>
        <taxon>Kitasatospora</taxon>
    </lineage>
</organism>
<dbReference type="RefSeq" id="WP_253804712.1">
    <property type="nucleotide sequence ID" value="NZ_BAAAUB010000035.1"/>
</dbReference>
<dbReference type="InterPro" id="IPR036188">
    <property type="entry name" value="FAD/NAD-bd_sf"/>
</dbReference>
<protein>
    <submittedName>
        <fullName evidence="2">Flavoprotein involved in K+ transport</fullName>
    </submittedName>
</protein>
<comment type="caution">
    <text evidence="2">The sequence shown here is derived from an EMBL/GenBank/DDBJ whole genome shotgun (WGS) entry which is preliminary data.</text>
</comment>
<keyword evidence="1" id="KW-0560">Oxidoreductase</keyword>
<evidence type="ECO:0000313" key="3">
    <source>
        <dbReference type="Proteomes" id="UP001206483"/>
    </source>
</evidence>
<dbReference type="EMBL" id="JAMZDX010000009">
    <property type="protein sequence ID" value="MCP2314397.1"/>
    <property type="molecule type" value="Genomic_DNA"/>
</dbReference>
<evidence type="ECO:0000313" key="2">
    <source>
        <dbReference type="EMBL" id="MCP2314397.1"/>
    </source>
</evidence>
<accession>A0ABT1JAB6</accession>
<evidence type="ECO:0000256" key="1">
    <source>
        <dbReference type="ARBA" id="ARBA00023002"/>
    </source>
</evidence>
<dbReference type="PRINTS" id="PR00469">
    <property type="entry name" value="PNDRDTASEII"/>
</dbReference>
<name>A0ABT1JAB6_9ACTN</name>
<sequence>MSAVRRVQVLVVGAGQAGLAAGYYLRRAGLDFALLDASPAPGGAWQHYWDSLRLFSPAAYASLPGRPMPAQAGQAYPDAGHVARYLAEYEKRYELPVHRPVQVQTVGDAGDGGLLVPTDDGSWHARALISATGTWSRPFVPAVLGRDVFAGRQLHTHGYRRAEDFAGQRVVVVGGGNSGAQIAADLTSHASEVRWVTRRPARFLPDEIDGRALFEIATRRVQDGGPRISDLGDIVATGAVRAARDAGRLTAHPMFDRLTAAGPAWADGTVWPADAVIWCTGFRPALTPLAALGLRGHDGRVPTDGTRARADHRVHLLGYGDWTGPASATLIGVGRTARTAVAEIAATLRTAD</sequence>
<dbReference type="Pfam" id="PF13738">
    <property type="entry name" value="Pyr_redox_3"/>
    <property type="match status" value="1"/>
</dbReference>
<dbReference type="Proteomes" id="UP001206483">
    <property type="component" value="Unassembled WGS sequence"/>
</dbReference>
<reference evidence="2 3" key="1">
    <citation type="submission" date="2022-06" db="EMBL/GenBank/DDBJ databases">
        <title>Sequencing the genomes of 1000 actinobacteria strains.</title>
        <authorList>
            <person name="Klenk H.-P."/>
        </authorList>
    </citation>
    <scope>NUCLEOTIDE SEQUENCE [LARGE SCALE GENOMIC DNA]</scope>
    <source>
        <strain evidence="2 3">DSM 41656</strain>
    </source>
</reference>
<gene>
    <name evidence="2" type="ORF">FHR36_007598</name>
</gene>